<dbReference type="EMBL" id="ML736876">
    <property type="protein sequence ID" value="KAE8397852.1"/>
    <property type="molecule type" value="Genomic_DNA"/>
</dbReference>
<organism evidence="1 2">
    <name type="scientific">Aspergillus pseudonomiae</name>
    <dbReference type="NCBI Taxonomy" id="1506151"/>
    <lineage>
        <taxon>Eukaryota</taxon>
        <taxon>Fungi</taxon>
        <taxon>Dikarya</taxon>
        <taxon>Ascomycota</taxon>
        <taxon>Pezizomycotina</taxon>
        <taxon>Eurotiomycetes</taxon>
        <taxon>Eurotiomycetidae</taxon>
        <taxon>Eurotiales</taxon>
        <taxon>Aspergillaceae</taxon>
        <taxon>Aspergillus</taxon>
        <taxon>Aspergillus subgen. Circumdati</taxon>
    </lineage>
</organism>
<dbReference type="AlphaFoldDB" id="A0A5N7CUJ3"/>
<keyword evidence="2" id="KW-1185">Reference proteome</keyword>
<dbReference type="GeneID" id="43675382"/>
<reference evidence="1 2" key="1">
    <citation type="submission" date="2019-04" db="EMBL/GenBank/DDBJ databases">
        <authorList>
            <consortium name="DOE Joint Genome Institute"/>
            <person name="Mondo S."/>
            <person name="Kjaerbolling I."/>
            <person name="Vesth T."/>
            <person name="Frisvad J.C."/>
            <person name="Nybo J.L."/>
            <person name="Theobald S."/>
            <person name="Kildgaard S."/>
            <person name="Isbrandt T."/>
            <person name="Kuo A."/>
            <person name="Sato A."/>
            <person name="Lyhne E.K."/>
            <person name="Kogle M.E."/>
            <person name="Wiebenga A."/>
            <person name="Kun R.S."/>
            <person name="Lubbers R.J."/>
            <person name="Makela M.R."/>
            <person name="Barry K."/>
            <person name="Chovatia M."/>
            <person name="Clum A."/>
            <person name="Daum C."/>
            <person name="Haridas S."/>
            <person name="He G."/>
            <person name="LaButti K."/>
            <person name="Lipzen A."/>
            <person name="Riley R."/>
            <person name="Salamov A."/>
            <person name="Simmons B.A."/>
            <person name="Magnuson J.K."/>
            <person name="Henrissat B."/>
            <person name="Mortensen U.H."/>
            <person name="Larsen T.O."/>
            <person name="Devries R.P."/>
            <person name="Grigoriev I.V."/>
            <person name="Machida M."/>
            <person name="Baker S.E."/>
            <person name="Andersen M.R."/>
            <person name="Cantor M.N."/>
            <person name="Hua S.X."/>
        </authorList>
    </citation>
    <scope>NUCLEOTIDE SEQUENCE [LARGE SCALE GENOMIC DNA]</scope>
    <source>
        <strain evidence="1 2">CBS 119388</strain>
    </source>
</reference>
<accession>A0A5N7CUJ3</accession>
<sequence>MQESNGSKRWTLSLAICQCRSGWAGASACMRVTPKGRSVNIRVPIDLAFQCQFAPEEFPRMFHLIFFRLINLTSFWGIFRCLGMSSRE</sequence>
<name>A0A5N7CUJ3_9EURO</name>
<dbReference type="RefSeq" id="XP_031935171.1">
    <property type="nucleotide sequence ID" value="XM_032090691.1"/>
</dbReference>
<protein>
    <submittedName>
        <fullName evidence="1">Uncharacterized protein</fullName>
    </submittedName>
</protein>
<dbReference type="Proteomes" id="UP000325579">
    <property type="component" value="Unassembled WGS sequence"/>
</dbReference>
<evidence type="ECO:0000313" key="1">
    <source>
        <dbReference type="EMBL" id="KAE8397852.1"/>
    </source>
</evidence>
<gene>
    <name evidence="1" type="ORF">BDV37DRAFT_45632</name>
</gene>
<evidence type="ECO:0000313" key="2">
    <source>
        <dbReference type="Proteomes" id="UP000325579"/>
    </source>
</evidence>
<proteinExistence type="predicted"/>